<feature type="region of interest" description="Disordered" evidence="9">
    <location>
        <begin position="826"/>
        <end position="905"/>
    </location>
</feature>
<gene>
    <name evidence="10" type="primary">MAD1</name>
    <name evidence="10" type="ORF">A0J61_01200</name>
</gene>
<proteinExistence type="inferred from homology"/>
<protein>
    <recommendedName>
        <fullName evidence="3">Spindle assembly checkpoint component MAD1</fullName>
    </recommendedName>
</protein>
<dbReference type="GO" id="GO:0051301">
    <property type="term" value="P:cell division"/>
    <property type="evidence" value="ECO:0007669"/>
    <property type="project" value="UniProtKB-KW"/>
</dbReference>
<comment type="subcellular location">
    <subcellularLocation>
        <location evidence="1">Nucleus</location>
    </subcellularLocation>
</comment>
<dbReference type="STRING" id="101091.A0A1C7NTD4"/>
<dbReference type="EMBL" id="LUGH01000035">
    <property type="protein sequence ID" value="OBZ90754.1"/>
    <property type="molecule type" value="Genomic_DNA"/>
</dbReference>
<organism evidence="10 11">
    <name type="scientific">Choanephora cucurbitarum</name>
    <dbReference type="NCBI Taxonomy" id="101091"/>
    <lineage>
        <taxon>Eukaryota</taxon>
        <taxon>Fungi</taxon>
        <taxon>Fungi incertae sedis</taxon>
        <taxon>Mucoromycota</taxon>
        <taxon>Mucoromycotina</taxon>
        <taxon>Mucoromycetes</taxon>
        <taxon>Mucorales</taxon>
        <taxon>Mucorineae</taxon>
        <taxon>Choanephoraceae</taxon>
        <taxon>Choanephoroideae</taxon>
        <taxon>Choanephora</taxon>
    </lineage>
</organism>
<keyword evidence="5" id="KW-0498">Mitosis</keyword>
<sequence length="905" mass="104314">MSELSLKRKRIDSSVLSFSDGFVSSEKQRDVTKLENLIRKLEHKLSELETKAQSDAITRESAIQEKVATIQKLITSEAEAQRHAVYHKERYDEATQTLATMKEKHNAVANELRSTLEKQRQETRKLESTVQSQTEEIRKLIQQRETDQQVQSIQTKSFESMIASLKASAESDALKMEQALHREAKLNERIHQMEQERTSQYPTSSEAAEKLDAQFQSIIRRSFDLESENHKLKRDLDHYKSISQNVELLRSERDGLQRQAEALSELRATHFQLEAEMAQLRAEQADWAAYVASQPEFKQKKPDSVIYELTRKAEEADFLKRTVEQYQAQVKDQWHVIQSLESHLTELKKEVAEQKERRAIEASARTKLSVGADAWRQYIHLLETQLAVYADQDVGEDTKSKQIAELQQHIQQCQDKITALSQQLAEQEAQKADQAPIQVHLSNGPYEALASGLSLTDFLKQLVEKENQLIEELKQKSVNEAILQKQYDATKEQVERLQTSVRDQQPIQIPSDIVPIQTKQSTSTETQTTQDQDTRYLTVLDNPLSQDYAIRKSLLQRLQKENQSLLDQLADKSGDTILIPAISLENLKIEKTELQATIESRDKRIARLHAVWGNKIQQIVTEIQLLLGYNVNFRNDDLIRLEHALVDPTELAFLVKLETTQDETQGILRFVGSKRDAYMSQLQDIYQTYIIQDRNIPAFLNAAAQDIYVHYKEQHQSIELEMQHTPLDDQLEPYDEETRIHLDTGEDGVAEPMEEMTEQTAFDLFVEEDTIVYDKNEDEIIEESIMAEHVTQTAVSDGEMIEHESDGEMIETEIDQDITEQESEMIEPENEGEMIQHESEGEMVEHESESEMIEHESEGEMIEHESEGELAEHEIEREIIESENDQQENDTVESNDEDITSELSQ</sequence>
<keyword evidence="11" id="KW-1185">Reference proteome</keyword>
<evidence type="ECO:0000256" key="5">
    <source>
        <dbReference type="ARBA" id="ARBA00022776"/>
    </source>
</evidence>
<feature type="coiled-coil region" evidence="8">
    <location>
        <begin position="309"/>
        <end position="357"/>
    </location>
</feature>
<dbReference type="Pfam" id="PF05557">
    <property type="entry name" value="MAD"/>
    <property type="match status" value="1"/>
</dbReference>
<feature type="compositionally biased region" description="Acidic residues" evidence="9">
    <location>
        <begin position="881"/>
        <end position="905"/>
    </location>
</feature>
<evidence type="ECO:0000313" key="10">
    <source>
        <dbReference type="EMBL" id="OBZ90754.1"/>
    </source>
</evidence>
<dbReference type="PANTHER" id="PTHR23168:SF0">
    <property type="entry name" value="MITOTIC SPINDLE ASSEMBLY CHECKPOINT PROTEIN MAD1"/>
    <property type="match status" value="1"/>
</dbReference>
<feature type="compositionally biased region" description="Basic and acidic residues" evidence="9">
    <location>
        <begin position="834"/>
        <end position="880"/>
    </location>
</feature>
<dbReference type="OrthoDB" id="331602at2759"/>
<evidence type="ECO:0000256" key="6">
    <source>
        <dbReference type="ARBA" id="ARBA00023242"/>
    </source>
</evidence>
<dbReference type="Proteomes" id="UP000093000">
    <property type="component" value="Unassembled WGS sequence"/>
</dbReference>
<feature type="coiled-coil region" evidence="8">
    <location>
        <begin position="456"/>
        <end position="500"/>
    </location>
</feature>
<dbReference type="InParanoid" id="A0A1C7NTD4"/>
<keyword evidence="4" id="KW-0132">Cell division</keyword>
<feature type="coiled-coil region" evidence="8">
    <location>
        <begin position="396"/>
        <end position="430"/>
    </location>
</feature>
<keyword evidence="6" id="KW-0539">Nucleus</keyword>
<dbReference type="GO" id="GO:0000776">
    <property type="term" value="C:kinetochore"/>
    <property type="evidence" value="ECO:0007669"/>
    <property type="project" value="TreeGrafter"/>
</dbReference>
<dbReference type="PANTHER" id="PTHR23168">
    <property type="entry name" value="MITOTIC SPINDLE ASSEMBLY CHECKPOINT PROTEIN MAD1 MITOTIC ARREST DEFICIENT-LIKE PROTEIN 1"/>
    <property type="match status" value="1"/>
</dbReference>
<dbReference type="GO" id="GO:0051315">
    <property type="term" value="P:attachment of mitotic spindle microtubules to kinetochore"/>
    <property type="evidence" value="ECO:0007669"/>
    <property type="project" value="TreeGrafter"/>
</dbReference>
<evidence type="ECO:0000256" key="1">
    <source>
        <dbReference type="ARBA" id="ARBA00004123"/>
    </source>
</evidence>
<dbReference type="GO" id="GO:0007094">
    <property type="term" value="P:mitotic spindle assembly checkpoint signaling"/>
    <property type="evidence" value="ECO:0007669"/>
    <property type="project" value="InterPro"/>
</dbReference>
<feature type="coiled-coil region" evidence="8">
    <location>
        <begin position="239"/>
        <end position="283"/>
    </location>
</feature>
<evidence type="ECO:0000256" key="7">
    <source>
        <dbReference type="ARBA" id="ARBA00023306"/>
    </source>
</evidence>
<evidence type="ECO:0000256" key="2">
    <source>
        <dbReference type="ARBA" id="ARBA00008029"/>
    </source>
</evidence>
<feature type="coiled-coil region" evidence="8">
    <location>
        <begin position="91"/>
        <end position="143"/>
    </location>
</feature>
<keyword evidence="8" id="KW-0175">Coiled coil</keyword>
<dbReference type="AlphaFoldDB" id="A0A1C7NTD4"/>
<dbReference type="GO" id="GO:0005635">
    <property type="term" value="C:nuclear envelope"/>
    <property type="evidence" value="ECO:0007669"/>
    <property type="project" value="TreeGrafter"/>
</dbReference>
<evidence type="ECO:0000256" key="3">
    <source>
        <dbReference type="ARBA" id="ARBA00022019"/>
    </source>
</evidence>
<evidence type="ECO:0000256" key="9">
    <source>
        <dbReference type="SAM" id="MobiDB-lite"/>
    </source>
</evidence>
<comment type="similarity">
    <text evidence="2">Belongs to the MAD1 family.</text>
</comment>
<accession>A0A1C7NTD4</accession>
<name>A0A1C7NTD4_9FUNG</name>
<keyword evidence="7" id="KW-0131">Cell cycle</keyword>
<feature type="coiled-coil region" evidence="8">
    <location>
        <begin position="555"/>
        <end position="604"/>
    </location>
</feature>
<evidence type="ECO:0000313" key="11">
    <source>
        <dbReference type="Proteomes" id="UP000093000"/>
    </source>
</evidence>
<feature type="coiled-coil region" evidence="8">
    <location>
        <begin position="24"/>
        <end position="51"/>
    </location>
</feature>
<evidence type="ECO:0000256" key="4">
    <source>
        <dbReference type="ARBA" id="ARBA00022618"/>
    </source>
</evidence>
<dbReference type="GO" id="GO:0072686">
    <property type="term" value="C:mitotic spindle"/>
    <property type="evidence" value="ECO:0007669"/>
    <property type="project" value="TreeGrafter"/>
</dbReference>
<dbReference type="InterPro" id="IPR008672">
    <property type="entry name" value="Mad1"/>
</dbReference>
<reference evidence="10 11" key="1">
    <citation type="submission" date="2016-03" db="EMBL/GenBank/DDBJ databases">
        <title>Choanephora cucurbitarum.</title>
        <authorList>
            <person name="Min B."/>
            <person name="Park H."/>
            <person name="Park J.-H."/>
            <person name="Shin H.-D."/>
            <person name="Choi I.-G."/>
        </authorList>
    </citation>
    <scope>NUCLEOTIDE SEQUENCE [LARGE SCALE GENOMIC DNA]</scope>
    <source>
        <strain evidence="10 11">KUS-F28377</strain>
    </source>
</reference>
<evidence type="ECO:0000256" key="8">
    <source>
        <dbReference type="SAM" id="Coils"/>
    </source>
</evidence>
<comment type="caution">
    <text evidence="10">The sequence shown here is derived from an EMBL/GenBank/DDBJ whole genome shotgun (WGS) entry which is preliminary data.</text>
</comment>